<keyword evidence="4 8" id="KW-0547">Nucleotide-binding</keyword>
<dbReference type="GO" id="GO:0046872">
    <property type="term" value="F:metal ion binding"/>
    <property type="evidence" value="ECO:0007669"/>
    <property type="project" value="UniProtKB-KW"/>
</dbReference>
<comment type="similarity">
    <text evidence="8">Belongs to the MobA family.</text>
</comment>
<dbReference type="PANTHER" id="PTHR19136">
    <property type="entry name" value="MOLYBDENUM COFACTOR GUANYLYLTRANSFERASE"/>
    <property type="match status" value="1"/>
</dbReference>
<proteinExistence type="inferred from homology"/>
<evidence type="ECO:0000259" key="9">
    <source>
        <dbReference type="Pfam" id="PF12804"/>
    </source>
</evidence>
<dbReference type="PANTHER" id="PTHR19136:SF81">
    <property type="entry name" value="MOLYBDENUM COFACTOR GUANYLYLTRANSFERASE"/>
    <property type="match status" value="1"/>
</dbReference>
<reference evidence="10 11" key="1">
    <citation type="submission" date="2019-07" db="EMBL/GenBank/DDBJ databases">
        <title>The pathways for chlorine oxyanion respiration interact through the shared metabolite chlorate.</title>
        <authorList>
            <person name="Barnum T.P."/>
            <person name="Cheng Y."/>
            <person name="Hill K.A."/>
            <person name="Lucas L.N."/>
            <person name="Carlson H.K."/>
            <person name="Coates J.D."/>
        </authorList>
    </citation>
    <scope>NUCLEOTIDE SEQUENCE [LARGE SCALE GENOMIC DNA]</scope>
    <source>
        <strain evidence="10">BK-3</strain>
    </source>
</reference>
<evidence type="ECO:0000256" key="1">
    <source>
        <dbReference type="ARBA" id="ARBA00022490"/>
    </source>
</evidence>
<gene>
    <name evidence="8 10" type="primary">mobA</name>
    <name evidence="10" type="ORF">FHK82_10705</name>
</gene>
<comment type="domain">
    <text evidence="8">The N-terminal domain determines nucleotide recognition and specific binding, while the C-terminal domain determines the specific binding to the target protein.</text>
</comment>
<dbReference type="InterPro" id="IPR029044">
    <property type="entry name" value="Nucleotide-diphossugar_trans"/>
</dbReference>
<evidence type="ECO:0000313" key="11">
    <source>
        <dbReference type="Proteomes" id="UP000317355"/>
    </source>
</evidence>
<keyword evidence="10" id="KW-0548">Nucleotidyltransferase</keyword>
<comment type="function">
    <text evidence="8">Transfers a GMP moiety from GTP to Mo-molybdopterin (Mo-MPT) cofactor (Moco or molybdenum cofactor) to form Mo-molybdopterin guanine dinucleotide (Mo-MGD) cofactor.</text>
</comment>
<organism evidence="10 11">
    <name type="scientific">Sedimenticola thiotaurini</name>
    <dbReference type="NCBI Taxonomy" id="1543721"/>
    <lineage>
        <taxon>Bacteria</taxon>
        <taxon>Pseudomonadati</taxon>
        <taxon>Pseudomonadota</taxon>
        <taxon>Gammaproteobacteria</taxon>
        <taxon>Chromatiales</taxon>
        <taxon>Sedimenticolaceae</taxon>
        <taxon>Sedimenticola</taxon>
    </lineage>
</organism>
<comment type="subunit">
    <text evidence="8">Monomer.</text>
</comment>
<dbReference type="Gene3D" id="3.90.550.10">
    <property type="entry name" value="Spore Coat Polysaccharide Biosynthesis Protein SpsA, Chain A"/>
    <property type="match status" value="1"/>
</dbReference>
<dbReference type="GO" id="GO:0005525">
    <property type="term" value="F:GTP binding"/>
    <property type="evidence" value="ECO:0007669"/>
    <property type="project" value="UniProtKB-UniRule"/>
</dbReference>
<protein>
    <recommendedName>
        <fullName evidence="8">Molybdenum cofactor guanylyltransferase</fullName>
        <shortName evidence="8">MoCo guanylyltransferase</shortName>
        <ecNumber evidence="8">2.7.7.77</ecNumber>
    </recommendedName>
    <alternativeName>
        <fullName evidence="8">GTP:molybdopterin guanylyltransferase</fullName>
    </alternativeName>
    <alternativeName>
        <fullName evidence="8">Mo-MPT guanylyltransferase</fullName>
    </alternativeName>
    <alternativeName>
        <fullName evidence="8">Molybdopterin guanylyltransferase</fullName>
    </alternativeName>
    <alternativeName>
        <fullName evidence="8">Molybdopterin-guanine dinucleotide synthase</fullName>
        <shortName evidence="8">MGD synthase</shortName>
    </alternativeName>
</protein>
<feature type="binding site" evidence="8">
    <location>
        <position position="104"/>
    </location>
    <ligand>
        <name>Mg(2+)</name>
        <dbReference type="ChEBI" id="CHEBI:18420"/>
    </ligand>
</feature>
<comment type="subcellular location">
    <subcellularLocation>
        <location evidence="8">Cytoplasm</location>
    </subcellularLocation>
</comment>
<evidence type="ECO:0000256" key="7">
    <source>
        <dbReference type="ARBA" id="ARBA00023150"/>
    </source>
</evidence>
<feature type="binding site" evidence="8">
    <location>
        <position position="56"/>
    </location>
    <ligand>
        <name>GTP</name>
        <dbReference type="ChEBI" id="CHEBI:37565"/>
    </ligand>
</feature>
<evidence type="ECO:0000256" key="5">
    <source>
        <dbReference type="ARBA" id="ARBA00022842"/>
    </source>
</evidence>
<sequence length="200" mass="22211">MTSDSSSNQITAVILAGGMARRMGGEDKGLIDLDGRPLIAHVLERIQPQVDQVVINANRNLEQYARFGHPVISDTLSDFQGPLAGFLAVMQQVDTDFIVTLPCDGPCLPDNLIERLRKAQQAADADIAVAHDGNRMQPVYALIATRLQPSLEAFLQAGERKIDWWYAKHNTVTVDFSDAPDTFLNINTPEDRERYLAHRD</sequence>
<evidence type="ECO:0000256" key="8">
    <source>
        <dbReference type="HAMAP-Rule" id="MF_00316"/>
    </source>
</evidence>
<dbReference type="HAMAP" id="MF_00316">
    <property type="entry name" value="MobA"/>
    <property type="match status" value="1"/>
</dbReference>
<feature type="binding site" evidence="8">
    <location>
        <position position="28"/>
    </location>
    <ligand>
        <name>GTP</name>
        <dbReference type="ChEBI" id="CHEBI:37565"/>
    </ligand>
</feature>
<evidence type="ECO:0000313" key="10">
    <source>
        <dbReference type="EMBL" id="TVT54145.1"/>
    </source>
</evidence>
<accession>A0A558CZH5</accession>
<feature type="domain" description="MobA-like NTP transferase" evidence="9">
    <location>
        <begin position="12"/>
        <end position="162"/>
    </location>
</feature>
<name>A0A558CZH5_9GAMM</name>
<keyword evidence="2 8" id="KW-0808">Transferase</keyword>
<dbReference type="SUPFAM" id="SSF53448">
    <property type="entry name" value="Nucleotide-diphospho-sugar transferases"/>
    <property type="match status" value="1"/>
</dbReference>
<comment type="catalytic activity">
    <reaction evidence="8">
        <text>Mo-molybdopterin + GTP + H(+) = Mo-molybdopterin guanine dinucleotide + diphosphate</text>
        <dbReference type="Rhea" id="RHEA:34243"/>
        <dbReference type="ChEBI" id="CHEBI:15378"/>
        <dbReference type="ChEBI" id="CHEBI:33019"/>
        <dbReference type="ChEBI" id="CHEBI:37565"/>
        <dbReference type="ChEBI" id="CHEBI:71302"/>
        <dbReference type="ChEBI" id="CHEBI:71310"/>
        <dbReference type="EC" id="2.7.7.77"/>
    </reaction>
</comment>
<keyword evidence="3 8" id="KW-0479">Metal-binding</keyword>
<dbReference type="Pfam" id="PF12804">
    <property type="entry name" value="NTP_transf_3"/>
    <property type="match status" value="1"/>
</dbReference>
<dbReference type="EMBL" id="VMRY01000043">
    <property type="protein sequence ID" value="TVT54145.1"/>
    <property type="molecule type" value="Genomic_DNA"/>
</dbReference>
<comment type="cofactor">
    <cofactor evidence="8">
        <name>Mg(2+)</name>
        <dbReference type="ChEBI" id="CHEBI:18420"/>
    </cofactor>
</comment>
<dbReference type="GO" id="GO:0005737">
    <property type="term" value="C:cytoplasm"/>
    <property type="evidence" value="ECO:0007669"/>
    <property type="project" value="UniProtKB-SubCell"/>
</dbReference>
<dbReference type="Proteomes" id="UP000317355">
    <property type="component" value="Unassembled WGS sequence"/>
</dbReference>
<dbReference type="CDD" id="cd02503">
    <property type="entry name" value="MobA"/>
    <property type="match status" value="1"/>
</dbReference>
<feature type="binding site" evidence="8">
    <location>
        <position position="104"/>
    </location>
    <ligand>
        <name>GTP</name>
        <dbReference type="ChEBI" id="CHEBI:37565"/>
    </ligand>
</feature>
<comment type="caution">
    <text evidence="10">The sequence shown here is derived from an EMBL/GenBank/DDBJ whole genome shotgun (WGS) entry which is preliminary data.</text>
</comment>
<keyword evidence="6 8" id="KW-0342">GTP-binding</keyword>
<dbReference type="GO" id="GO:0061603">
    <property type="term" value="F:molybdenum cofactor guanylyltransferase activity"/>
    <property type="evidence" value="ECO:0007669"/>
    <property type="project" value="UniProtKB-EC"/>
</dbReference>
<dbReference type="AlphaFoldDB" id="A0A558CZH5"/>
<dbReference type="STRING" id="1543721.AAY24_09975"/>
<evidence type="ECO:0000256" key="6">
    <source>
        <dbReference type="ARBA" id="ARBA00023134"/>
    </source>
</evidence>
<dbReference type="InterPro" id="IPR025877">
    <property type="entry name" value="MobA-like_NTP_Trfase"/>
</dbReference>
<dbReference type="NCBIfam" id="TIGR02665">
    <property type="entry name" value="molyb_mobA"/>
    <property type="match status" value="1"/>
</dbReference>
<dbReference type="GO" id="GO:1902758">
    <property type="term" value="P:bis(molybdopterin guanine dinucleotide)molybdenum biosynthetic process"/>
    <property type="evidence" value="ECO:0007669"/>
    <property type="project" value="TreeGrafter"/>
</dbReference>
<feature type="binding site" evidence="8">
    <location>
        <position position="74"/>
    </location>
    <ligand>
        <name>GTP</name>
        <dbReference type="ChEBI" id="CHEBI:37565"/>
    </ligand>
</feature>
<evidence type="ECO:0000256" key="2">
    <source>
        <dbReference type="ARBA" id="ARBA00022679"/>
    </source>
</evidence>
<dbReference type="EC" id="2.7.7.77" evidence="8"/>
<feature type="binding site" evidence="8">
    <location>
        <begin position="15"/>
        <end position="17"/>
    </location>
    <ligand>
        <name>GTP</name>
        <dbReference type="ChEBI" id="CHEBI:37565"/>
    </ligand>
</feature>
<evidence type="ECO:0000256" key="4">
    <source>
        <dbReference type="ARBA" id="ARBA00022741"/>
    </source>
</evidence>
<keyword evidence="7 8" id="KW-0501">Molybdenum cofactor biosynthesis</keyword>
<dbReference type="InterPro" id="IPR013482">
    <property type="entry name" value="Molybde_CF_guanTrfase"/>
</dbReference>
<evidence type="ECO:0000256" key="3">
    <source>
        <dbReference type="ARBA" id="ARBA00022723"/>
    </source>
</evidence>
<keyword evidence="5 8" id="KW-0460">Magnesium</keyword>
<keyword evidence="1 8" id="KW-0963">Cytoplasm</keyword>